<dbReference type="InterPro" id="IPR029494">
    <property type="entry name" value="DarT"/>
</dbReference>
<proteinExistence type="inferred from homology"/>
<evidence type="ECO:0000256" key="1">
    <source>
        <dbReference type="ARBA" id="ARBA00022649"/>
    </source>
</evidence>
<evidence type="ECO:0000313" key="8">
    <source>
        <dbReference type="EMBL" id="VFK16437.1"/>
    </source>
</evidence>
<feature type="domain" description="DarT" evidence="7">
    <location>
        <begin position="1"/>
        <end position="155"/>
    </location>
</feature>
<keyword evidence="5 6" id="KW-0238">DNA-binding</keyword>
<comment type="similarity">
    <text evidence="6">Belongs to the DarT ADP-ribosyltransferase family.</text>
</comment>
<reference evidence="8" key="1">
    <citation type="submission" date="2019-02" db="EMBL/GenBank/DDBJ databases">
        <authorList>
            <person name="Gruber-Vodicka R. H."/>
            <person name="Seah K. B. B."/>
        </authorList>
    </citation>
    <scope>NUCLEOTIDE SEQUENCE</scope>
    <source>
        <strain evidence="8">BECK_BY7</strain>
    </source>
</reference>
<evidence type="ECO:0000256" key="2">
    <source>
        <dbReference type="ARBA" id="ARBA00022676"/>
    </source>
</evidence>
<evidence type="ECO:0000256" key="5">
    <source>
        <dbReference type="ARBA" id="ARBA00023125"/>
    </source>
</evidence>
<gene>
    <name evidence="8" type="ORF">BECKLFY1418C_GA0070996_102327</name>
</gene>
<dbReference type="GO" id="GO:0003677">
    <property type="term" value="F:DNA binding"/>
    <property type="evidence" value="ECO:0007669"/>
    <property type="project" value="UniProtKB-UniRule"/>
</dbReference>
<dbReference type="Pfam" id="PF14487">
    <property type="entry name" value="DarT"/>
    <property type="match status" value="1"/>
</dbReference>
<dbReference type="GO" id="GO:0016757">
    <property type="term" value="F:glycosyltransferase activity"/>
    <property type="evidence" value="ECO:0007669"/>
    <property type="project" value="UniProtKB-KW"/>
</dbReference>
<evidence type="ECO:0000259" key="7">
    <source>
        <dbReference type="PROSITE" id="PS52018"/>
    </source>
</evidence>
<evidence type="ECO:0000256" key="3">
    <source>
        <dbReference type="ARBA" id="ARBA00022679"/>
    </source>
</evidence>
<dbReference type="GO" id="GO:0016779">
    <property type="term" value="F:nucleotidyltransferase activity"/>
    <property type="evidence" value="ECO:0007669"/>
    <property type="project" value="UniProtKB-KW"/>
</dbReference>
<comment type="caution">
    <text evidence="6">Lacks conserved residue(s) required for the propagation of feature annotation.</text>
</comment>
<organism evidence="8">
    <name type="scientific">Candidatus Kentrum sp. LFY</name>
    <dbReference type="NCBI Taxonomy" id="2126342"/>
    <lineage>
        <taxon>Bacteria</taxon>
        <taxon>Pseudomonadati</taxon>
        <taxon>Pseudomonadota</taxon>
        <taxon>Gammaproteobacteria</taxon>
        <taxon>Candidatus Kentrum</taxon>
    </lineage>
</organism>
<keyword evidence="1 6" id="KW-1277">Toxin-antitoxin system</keyword>
<keyword evidence="3" id="KW-0808">Transferase</keyword>
<dbReference type="EMBL" id="CAADFN010000023">
    <property type="protein sequence ID" value="VFK16437.1"/>
    <property type="molecule type" value="Genomic_DNA"/>
</dbReference>
<dbReference type="AlphaFoldDB" id="A0A450WHB0"/>
<sequence length="155" mass="17887">MADVQDRRNKIQVPGGMRLHQYANLYFDARNPMMYKRLAQVEVLCVLCVSTDVLNLPGVVITDQNAASDYVRFYPPRFSTFLDFDWICADDWRHPDDSIAYYRHKSAKCAEVLVPNTVPPSFIRKAHVVSDTARTALLATRFSKPVEVMPRLFFR</sequence>
<evidence type="ECO:0000256" key="6">
    <source>
        <dbReference type="PROSITE-ProRule" id="PRU01362"/>
    </source>
</evidence>
<evidence type="ECO:0000256" key="4">
    <source>
        <dbReference type="ARBA" id="ARBA00022695"/>
    </source>
</evidence>
<keyword evidence="4" id="KW-0548">Nucleotidyltransferase</keyword>
<protein>
    <recommendedName>
        <fullName evidence="7">DarT domain-containing protein</fullName>
    </recommendedName>
</protein>
<dbReference type="PROSITE" id="PS52018">
    <property type="entry name" value="DART"/>
    <property type="match status" value="1"/>
</dbReference>
<name>A0A450WHB0_9GAMM</name>
<keyword evidence="2" id="KW-0328">Glycosyltransferase</keyword>
<accession>A0A450WHB0</accession>